<geneLocation type="plasmid" evidence="2">
    <name>pamcp48-600</name>
</geneLocation>
<evidence type="ECO:0000313" key="2">
    <source>
        <dbReference type="Proteomes" id="UP000182101"/>
    </source>
</evidence>
<dbReference type="RefSeq" id="WP_071960698.1">
    <property type="nucleotide sequence ID" value="NZ_CP018025.1"/>
</dbReference>
<accession>A0AAC9NTE9</accession>
<dbReference type="EMBL" id="CP018025">
    <property type="protein sequence ID" value="APD92088.1"/>
    <property type="molecule type" value="Genomic_DNA"/>
</dbReference>
<dbReference type="AlphaFoldDB" id="A0AAC9NTE9"/>
<reference evidence="1 2" key="1">
    <citation type="submission" date="2016-11" db="EMBL/GenBank/DDBJ databases">
        <title>Networking in microbes: conjugative elements and plasmids in the genus Alteromonas.</title>
        <authorList>
            <person name="Lopez-Perez M."/>
            <person name="Ramon-Marco N."/>
            <person name="Rodriguez-Valera F."/>
        </authorList>
    </citation>
    <scope>NUCLEOTIDE SEQUENCE [LARGE SCALE GENOMIC DNA]</scope>
    <source>
        <strain evidence="1 2">CP48</strain>
        <plasmid evidence="2">pamcp48-600</plasmid>
    </source>
</reference>
<sequence>MALLTVRVSGDGVERCPSCGNNTQFVAKSMQSCEDSCEVWVECQCGYDPTADVVGSRFECVWGTLDKDNVEACLSSWNDLIQLNSKQQM</sequence>
<protein>
    <submittedName>
        <fullName evidence="1">Uncharacterized protein</fullName>
    </submittedName>
</protein>
<name>A0AAC9NTE9_9ALTE</name>
<dbReference type="Proteomes" id="UP000182101">
    <property type="component" value="Plasmid pAMCP48-600"/>
</dbReference>
<gene>
    <name evidence="1" type="ORF">BM524_19400</name>
</gene>
<organism evidence="1 2">
    <name type="scientific">Alteromonas mediterranea</name>
    <dbReference type="NCBI Taxonomy" id="314275"/>
    <lineage>
        <taxon>Bacteria</taxon>
        <taxon>Pseudomonadati</taxon>
        <taxon>Pseudomonadota</taxon>
        <taxon>Gammaproteobacteria</taxon>
        <taxon>Alteromonadales</taxon>
        <taxon>Alteromonadaceae</taxon>
        <taxon>Alteromonas/Salinimonas group</taxon>
        <taxon>Alteromonas</taxon>
    </lineage>
</organism>
<keyword evidence="1" id="KW-0614">Plasmid</keyword>
<evidence type="ECO:0000313" key="1">
    <source>
        <dbReference type="EMBL" id="APD92088.1"/>
    </source>
</evidence>
<proteinExistence type="predicted"/>